<dbReference type="GO" id="GO:0044718">
    <property type="term" value="P:siderophore transmembrane transport"/>
    <property type="evidence" value="ECO:0007669"/>
    <property type="project" value="TreeGrafter"/>
</dbReference>
<dbReference type="Gene3D" id="2.170.130.10">
    <property type="entry name" value="TonB-dependent receptor, plug domain"/>
    <property type="match status" value="1"/>
</dbReference>
<protein>
    <submittedName>
        <fullName evidence="15">TonB-dependent receptor</fullName>
    </submittedName>
</protein>
<keyword evidence="4 10" id="KW-0812">Transmembrane</keyword>
<keyword evidence="8 15" id="KW-0675">Receptor</keyword>
<dbReference type="InterPro" id="IPR037066">
    <property type="entry name" value="Plug_dom_sf"/>
</dbReference>
<evidence type="ECO:0000256" key="5">
    <source>
        <dbReference type="ARBA" id="ARBA00022729"/>
    </source>
</evidence>
<evidence type="ECO:0000259" key="13">
    <source>
        <dbReference type="Pfam" id="PF00593"/>
    </source>
</evidence>
<evidence type="ECO:0000313" key="16">
    <source>
        <dbReference type="Proteomes" id="UP001173578"/>
    </source>
</evidence>
<evidence type="ECO:0000256" key="6">
    <source>
        <dbReference type="ARBA" id="ARBA00023077"/>
    </source>
</evidence>
<dbReference type="InterPro" id="IPR012910">
    <property type="entry name" value="Plug_dom"/>
</dbReference>
<reference evidence="15" key="2">
    <citation type="journal article" date="2022" name="Sci. Total Environ.">
        <title>Prevalence, transmission, and molecular epidemiology of tet(X)-positive bacteria among humans, animals, and environmental niches in China: An epidemiological, and genomic-based study.</title>
        <authorList>
            <person name="Dong N."/>
            <person name="Zeng Y."/>
            <person name="Cai C."/>
            <person name="Sun C."/>
            <person name="Lu J."/>
            <person name="Liu C."/>
            <person name="Zhou H."/>
            <person name="Sun Q."/>
            <person name="Shu L."/>
            <person name="Wang H."/>
            <person name="Wang Y."/>
            <person name="Wang S."/>
            <person name="Wu C."/>
            <person name="Chan E.W."/>
            <person name="Chen G."/>
            <person name="Shen Z."/>
            <person name="Chen S."/>
            <person name="Zhang R."/>
        </authorList>
    </citation>
    <scope>NUCLEOTIDE SEQUENCE</scope>
    <source>
        <strain evidence="15">210</strain>
    </source>
</reference>
<evidence type="ECO:0000256" key="2">
    <source>
        <dbReference type="ARBA" id="ARBA00022448"/>
    </source>
</evidence>
<keyword evidence="9 10" id="KW-0998">Cell outer membrane</keyword>
<evidence type="ECO:0000259" key="14">
    <source>
        <dbReference type="Pfam" id="PF07715"/>
    </source>
</evidence>
<comment type="subcellular location">
    <subcellularLocation>
        <location evidence="1 10">Cell outer membrane</location>
        <topology evidence="1 10">Multi-pass membrane protein</topology>
    </subcellularLocation>
</comment>
<keyword evidence="3 10" id="KW-1134">Transmembrane beta strand</keyword>
<evidence type="ECO:0000256" key="8">
    <source>
        <dbReference type="ARBA" id="ARBA00023170"/>
    </source>
</evidence>
<name>A0AAW7DKJ4_9FLAO</name>
<accession>A0AAW7DKJ4</accession>
<dbReference type="GO" id="GO:0009279">
    <property type="term" value="C:cell outer membrane"/>
    <property type="evidence" value="ECO:0007669"/>
    <property type="project" value="UniProtKB-SubCell"/>
</dbReference>
<dbReference type="InterPro" id="IPR039426">
    <property type="entry name" value="TonB-dep_rcpt-like"/>
</dbReference>
<feature type="chain" id="PRO_5043857531" evidence="12">
    <location>
        <begin position="24"/>
        <end position="822"/>
    </location>
</feature>
<dbReference type="GO" id="GO:0015344">
    <property type="term" value="F:siderophore uptake transmembrane transporter activity"/>
    <property type="evidence" value="ECO:0007669"/>
    <property type="project" value="TreeGrafter"/>
</dbReference>
<dbReference type="Gene3D" id="2.40.170.20">
    <property type="entry name" value="TonB-dependent receptor, beta-barrel domain"/>
    <property type="match status" value="1"/>
</dbReference>
<evidence type="ECO:0000256" key="1">
    <source>
        <dbReference type="ARBA" id="ARBA00004571"/>
    </source>
</evidence>
<dbReference type="EMBL" id="JACALR010000005">
    <property type="protein sequence ID" value="MDM1552118.1"/>
    <property type="molecule type" value="Genomic_DNA"/>
</dbReference>
<organism evidence="15 16">
    <name type="scientific">Empedobacter falsenii</name>
    <dbReference type="NCBI Taxonomy" id="343874"/>
    <lineage>
        <taxon>Bacteria</taxon>
        <taxon>Pseudomonadati</taxon>
        <taxon>Bacteroidota</taxon>
        <taxon>Flavobacteriia</taxon>
        <taxon>Flavobacteriales</taxon>
        <taxon>Weeksellaceae</taxon>
        <taxon>Empedobacter</taxon>
    </lineage>
</organism>
<dbReference type="Pfam" id="PF07715">
    <property type="entry name" value="Plug"/>
    <property type="match status" value="1"/>
</dbReference>
<dbReference type="PROSITE" id="PS52016">
    <property type="entry name" value="TONB_DEPENDENT_REC_3"/>
    <property type="match status" value="1"/>
</dbReference>
<reference evidence="15" key="1">
    <citation type="submission" date="2020-06" db="EMBL/GenBank/DDBJ databases">
        <authorList>
            <person name="Dong N."/>
        </authorList>
    </citation>
    <scope>NUCLEOTIDE SEQUENCE</scope>
    <source>
        <strain evidence="15">210</strain>
    </source>
</reference>
<comment type="similarity">
    <text evidence="10 11">Belongs to the TonB-dependent receptor family.</text>
</comment>
<keyword evidence="5 12" id="KW-0732">Signal</keyword>
<comment type="caution">
    <text evidence="15">The sequence shown here is derived from an EMBL/GenBank/DDBJ whole genome shotgun (WGS) entry which is preliminary data.</text>
</comment>
<keyword evidence="6 11" id="KW-0798">TonB box</keyword>
<evidence type="ECO:0000313" key="15">
    <source>
        <dbReference type="EMBL" id="MDM1552118.1"/>
    </source>
</evidence>
<dbReference type="PANTHER" id="PTHR30069">
    <property type="entry name" value="TONB-DEPENDENT OUTER MEMBRANE RECEPTOR"/>
    <property type="match status" value="1"/>
</dbReference>
<feature type="signal peptide" evidence="12">
    <location>
        <begin position="1"/>
        <end position="23"/>
    </location>
</feature>
<evidence type="ECO:0000256" key="11">
    <source>
        <dbReference type="RuleBase" id="RU003357"/>
    </source>
</evidence>
<proteinExistence type="inferred from homology"/>
<dbReference type="Pfam" id="PF00593">
    <property type="entry name" value="TonB_dep_Rec_b-barrel"/>
    <property type="match status" value="1"/>
</dbReference>
<sequence>MRLNSTKLLLVGAFALMASLSFAQVVEPTDSTKVEQDENVSLGETLIIGKGVIDLADDRKTPIAATTITKEVIEQKVGANDITQAFVNTPSIYVAGQAGGFGDSRVITRGFDQSNTAFLLNGQPINGMEDGKVYWSNWSGMTDIANAVQIQRGLGSSKLAISSVGGTYNFVTKATEKKEGGFFSAGIANDDYYKTTLAYNTGLINNKFGVSVMMTHWQGNGYNDGTKGQGQNYFISLGYKPSEKHTLNLLFTGAPQWHDQNYSKSLSDLLKYGRKYNNNTGYLNGELFNERRNYYHKPIANLNWDWDINDKTSLSTVLYASWGRGGGTGTATTTDKAYPTTSPGRDENGLKKIQEMYDKQLAAGGRSGYGIRQSVNNHQWYGLVSNLNHKFTDELSLNVGFDLRTYKGEHFQQLSNLMGGDYMFETRNKRYPKGYEVSETFSTNPWKALSDFTDNALQKWSYDYSERINYGGMFAQIEYAKDNFSAFFQGAVSNQSNQRWDYFQYDAANEKSEKLNNWGYNVKGGASYTIADNHKVFANAGYYSRQPFHDNLFMNYKNDVNRNAENEKILGLELGYKFKSRNFWANLNAYYTTWENRVTGSSTEVTANNQATYPTAPLGSYVYFVNQGVKQEHKGLELEMSYKPLRTLEFKGFASLGDWKYKGATISNVYDESQNLLKTTKEDLNGLKVGDAAQTQFGLGVAYEFLKGLSVDADYRYNGDLYGSRTTAVNANTKDNGSGNLELPSYNIMDAGITWNYKLTNRNRLTLRFNVNNVFNHIYISEATTNYQADYKGADTYKGINVNNQVYFGYGRTWSASVKITL</sequence>
<feature type="domain" description="TonB-dependent receptor-like beta-barrel" evidence="13">
    <location>
        <begin position="244"/>
        <end position="774"/>
    </location>
</feature>
<feature type="domain" description="TonB-dependent receptor plug" evidence="14">
    <location>
        <begin position="58"/>
        <end position="167"/>
    </location>
</feature>
<evidence type="ECO:0000256" key="12">
    <source>
        <dbReference type="SAM" id="SignalP"/>
    </source>
</evidence>
<gene>
    <name evidence="15" type="ORF">HX095_12960</name>
</gene>
<evidence type="ECO:0000256" key="3">
    <source>
        <dbReference type="ARBA" id="ARBA00022452"/>
    </source>
</evidence>
<dbReference type="SUPFAM" id="SSF56935">
    <property type="entry name" value="Porins"/>
    <property type="match status" value="1"/>
</dbReference>
<dbReference type="AlphaFoldDB" id="A0AAW7DKJ4"/>
<dbReference type="Proteomes" id="UP001173578">
    <property type="component" value="Unassembled WGS sequence"/>
</dbReference>
<dbReference type="InterPro" id="IPR036942">
    <property type="entry name" value="Beta-barrel_TonB_sf"/>
</dbReference>
<keyword evidence="7 10" id="KW-0472">Membrane</keyword>
<evidence type="ECO:0000256" key="9">
    <source>
        <dbReference type="ARBA" id="ARBA00023237"/>
    </source>
</evidence>
<evidence type="ECO:0000256" key="4">
    <source>
        <dbReference type="ARBA" id="ARBA00022692"/>
    </source>
</evidence>
<dbReference type="RefSeq" id="WP_286486562.1">
    <property type="nucleotide sequence ID" value="NZ_JACALR010000005.1"/>
</dbReference>
<dbReference type="PANTHER" id="PTHR30069:SF29">
    <property type="entry name" value="HEMOGLOBIN AND HEMOGLOBIN-HAPTOGLOBIN-BINDING PROTEIN 1-RELATED"/>
    <property type="match status" value="1"/>
</dbReference>
<evidence type="ECO:0000256" key="10">
    <source>
        <dbReference type="PROSITE-ProRule" id="PRU01360"/>
    </source>
</evidence>
<keyword evidence="2 10" id="KW-0813">Transport</keyword>
<dbReference type="InterPro" id="IPR000531">
    <property type="entry name" value="Beta-barrel_TonB"/>
</dbReference>
<evidence type="ECO:0000256" key="7">
    <source>
        <dbReference type="ARBA" id="ARBA00023136"/>
    </source>
</evidence>